<keyword evidence="1" id="KW-0597">Phosphoprotein</keyword>
<evidence type="ECO:0000313" key="6">
    <source>
        <dbReference type="Proteomes" id="UP000305948"/>
    </source>
</evidence>
<dbReference type="InterPro" id="IPR008854">
    <property type="entry name" value="TPMT"/>
</dbReference>
<proteinExistence type="predicted"/>
<dbReference type="PANTHER" id="PTHR32183:SF11">
    <property type="entry name" value="THIOL METHYLTRANSFERASE 2-RELATED"/>
    <property type="match status" value="1"/>
</dbReference>
<dbReference type="Pfam" id="PF05724">
    <property type="entry name" value="TPMT"/>
    <property type="match status" value="1"/>
</dbReference>
<keyword evidence="4" id="KW-0949">S-adenosyl-L-methionine</keyword>
<accession>A0A5C3NQU7</accession>
<dbReference type="GO" id="GO:0032259">
    <property type="term" value="P:methylation"/>
    <property type="evidence" value="ECO:0007669"/>
    <property type="project" value="UniProtKB-KW"/>
</dbReference>
<evidence type="ECO:0000256" key="2">
    <source>
        <dbReference type="ARBA" id="ARBA00022603"/>
    </source>
</evidence>
<evidence type="ECO:0000256" key="3">
    <source>
        <dbReference type="ARBA" id="ARBA00022679"/>
    </source>
</evidence>
<evidence type="ECO:0000313" key="5">
    <source>
        <dbReference type="EMBL" id="TFK56081.1"/>
    </source>
</evidence>
<sequence length="229" mass="25881">MTTSTNSPIANIPGMTRIKQLIAEDPVGAWDKAWKENVTPWDAGEVQPPLRDLVEQNQVPLPRSGRAFVPGCGKGYDAIFIASSLALDTVGADISPTAMQAAREYLGTLPPLPNGKVEFQTLDFFEYSVPNNERFDLIYDYTFFVAIPPARRPEWARKMADLLKPGGYLITLMFPMDQSKDTQGPPHYVEYEHYEEVLGDRWEKVLDEVPKNSMPSHVGRDRLAVWRRK</sequence>
<reference evidence="5 6" key="1">
    <citation type="journal article" date="2019" name="Nat. Ecol. Evol.">
        <title>Megaphylogeny resolves global patterns of mushroom evolution.</title>
        <authorList>
            <person name="Varga T."/>
            <person name="Krizsan K."/>
            <person name="Foldi C."/>
            <person name="Dima B."/>
            <person name="Sanchez-Garcia M."/>
            <person name="Sanchez-Ramirez S."/>
            <person name="Szollosi G.J."/>
            <person name="Szarkandi J.G."/>
            <person name="Papp V."/>
            <person name="Albert L."/>
            <person name="Andreopoulos W."/>
            <person name="Angelini C."/>
            <person name="Antonin V."/>
            <person name="Barry K.W."/>
            <person name="Bougher N.L."/>
            <person name="Buchanan P."/>
            <person name="Buyck B."/>
            <person name="Bense V."/>
            <person name="Catcheside P."/>
            <person name="Chovatia M."/>
            <person name="Cooper J."/>
            <person name="Damon W."/>
            <person name="Desjardin D."/>
            <person name="Finy P."/>
            <person name="Geml J."/>
            <person name="Haridas S."/>
            <person name="Hughes K."/>
            <person name="Justo A."/>
            <person name="Karasinski D."/>
            <person name="Kautmanova I."/>
            <person name="Kiss B."/>
            <person name="Kocsube S."/>
            <person name="Kotiranta H."/>
            <person name="LaButti K.M."/>
            <person name="Lechner B.E."/>
            <person name="Liimatainen K."/>
            <person name="Lipzen A."/>
            <person name="Lukacs Z."/>
            <person name="Mihaltcheva S."/>
            <person name="Morgado L.N."/>
            <person name="Niskanen T."/>
            <person name="Noordeloos M.E."/>
            <person name="Ohm R.A."/>
            <person name="Ortiz-Santana B."/>
            <person name="Ovrebo C."/>
            <person name="Racz N."/>
            <person name="Riley R."/>
            <person name="Savchenko A."/>
            <person name="Shiryaev A."/>
            <person name="Soop K."/>
            <person name="Spirin V."/>
            <person name="Szebenyi C."/>
            <person name="Tomsovsky M."/>
            <person name="Tulloss R.E."/>
            <person name="Uehling J."/>
            <person name="Grigoriev I.V."/>
            <person name="Vagvolgyi C."/>
            <person name="Papp T."/>
            <person name="Martin F.M."/>
            <person name="Miettinen O."/>
            <person name="Hibbett D.S."/>
            <person name="Nagy L.G."/>
        </authorList>
    </citation>
    <scope>NUCLEOTIDE SEQUENCE [LARGE SCALE GENOMIC DNA]</scope>
    <source>
        <strain evidence="5 6">OMC1185</strain>
    </source>
</reference>
<dbReference type="PROSITE" id="PS51585">
    <property type="entry name" value="SAM_MT_TPMT"/>
    <property type="match status" value="1"/>
</dbReference>
<dbReference type="OrthoDB" id="276151at2759"/>
<dbReference type="STRING" id="5364.A0A5C3NQU7"/>
<dbReference type="EMBL" id="ML213504">
    <property type="protein sequence ID" value="TFK56081.1"/>
    <property type="molecule type" value="Genomic_DNA"/>
</dbReference>
<keyword evidence="3 5" id="KW-0808">Transferase</keyword>
<gene>
    <name evidence="5" type="ORF">OE88DRAFT_1731709</name>
</gene>
<evidence type="ECO:0000256" key="4">
    <source>
        <dbReference type="ARBA" id="ARBA00022691"/>
    </source>
</evidence>
<name>A0A5C3NQU7_9AGAM</name>
<protein>
    <submittedName>
        <fullName evidence="5">S-adenosyl-L-methionine-dependent methyltransferase</fullName>
    </submittedName>
</protein>
<keyword evidence="2 5" id="KW-0489">Methyltransferase</keyword>
<evidence type="ECO:0000256" key="1">
    <source>
        <dbReference type="ARBA" id="ARBA00022553"/>
    </source>
</evidence>
<organism evidence="5 6">
    <name type="scientific">Heliocybe sulcata</name>
    <dbReference type="NCBI Taxonomy" id="5364"/>
    <lineage>
        <taxon>Eukaryota</taxon>
        <taxon>Fungi</taxon>
        <taxon>Dikarya</taxon>
        <taxon>Basidiomycota</taxon>
        <taxon>Agaricomycotina</taxon>
        <taxon>Agaricomycetes</taxon>
        <taxon>Gloeophyllales</taxon>
        <taxon>Gloeophyllaceae</taxon>
        <taxon>Heliocybe</taxon>
    </lineage>
</organism>
<dbReference type="CDD" id="cd02440">
    <property type="entry name" value="AdoMet_MTases"/>
    <property type="match status" value="1"/>
</dbReference>
<dbReference type="Proteomes" id="UP000305948">
    <property type="component" value="Unassembled WGS sequence"/>
</dbReference>
<dbReference type="AlphaFoldDB" id="A0A5C3NQU7"/>
<dbReference type="GO" id="GO:0008757">
    <property type="term" value="F:S-adenosylmethionine-dependent methyltransferase activity"/>
    <property type="evidence" value="ECO:0007669"/>
    <property type="project" value="InterPro"/>
</dbReference>
<dbReference type="InterPro" id="IPR029063">
    <property type="entry name" value="SAM-dependent_MTases_sf"/>
</dbReference>
<dbReference type="PANTHER" id="PTHR32183">
    <property type="match status" value="1"/>
</dbReference>
<dbReference type="SUPFAM" id="SSF53335">
    <property type="entry name" value="S-adenosyl-L-methionine-dependent methyltransferases"/>
    <property type="match status" value="1"/>
</dbReference>
<dbReference type="Gene3D" id="3.40.50.150">
    <property type="entry name" value="Vaccinia Virus protein VP39"/>
    <property type="match status" value="1"/>
</dbReference>
<keyword evidence="6" id="KW-1185">Reference proteome</keyword>